<proteinExistence type="predicted"/>
<keyword evidence="1" id="KW-0812">Transmembrane</keyword>
<sequence length="89" mass="10467">MDALHIPIFRWSSFVLAISFVIWVKILIKTEGIMVISWGALNCSLWIFIKTSFLKFKVIKFVCTLFYFVLKSNCCILYSIQTILTFFQQ</sequence>
<dbReference type="Proteomes" id="UP001162131">
    <property type="component" value="Unassembled WGS sequence"/>
</dbReference>
<evidence type="ECO:0000313" key="2">
    <source>
        <dbReference type="EMBL" id="CAG9315397.1"/>
    </source>
</evidence>
<protein>
    <submittedName>
        <fullName evidence="2">Uncharacterized protein</fullName>
    </submittedName>
</protein>
<organism evidence="2 3">
    <name type="scientific">Blepharisma stoltei</name>
    <dbReference type="NCBI Taxonomy" id="1481888"/>
    <lineage>
        <taxon>Eukaryota</taxon>
        <taxon>Sar</taxon>
        <taxon>Alveolata</taxon>
        <taxon>Ciliophora</taxon>
        <taxon>Postciliodesmatophora</taxon>
        <taxon>Heterotrichea</taxon>
        <taxon>Heterotrichida</taxon>
        <taxon>Blepharismidae</taxon>
        <taxon>Blepharisma</taxon>
    </lineage>
</organism>
<keyword evidence="3" id="KW-1185">Reference proteome</keyword>
<accession>A0AAU9IQA5</accession>
<feature type="transmembrane region" description="Helical" evidence="1">
    <location>
        <begin position="61"/>
        <end position="87"/>
    </location>
</feature>
<name>A0AAU9IQA5_9CILI</name>
<gene>
    <name evidence="2" type="ORF">BSTOLATCC_MIC13170</name>
</gene>
<keyword evidence="1" id="KW-1133">Transmembrane helix</keyword>
<reference evidence="2" key="1">
    <citation type="submission" date="2021-09" db="EMBL/GenBank/DDBJ databases">
        <authorList>
            <consortium name="AG Swart"/>
            <person name="Singh M."/>
            <person name="Singh A."/>
            <person name="Seah K."/>
            <person name="Emmerich C."/>
        </authorList>
    </citation>
    <scope>NUCLEOTIDE SEQUENCE</scope>
    <source>
        <strain evidence="2">ATCC30299</strain>
    </source>
</reference>
<evidence type="ECO:0000256" key="1">
    <source>
        <dbReference type="SAM" id="Phobius"/>
    </source>
</evidence>
<feature type="transmembrane region" description="Helical" evidence="1">
    <location>
        <begin position="32"/>
        <end position="49"/>
    </location>
</feature>
<dbReference type="AlphaFoldDB" id="A0AAU9IQA5"/>
<keyword evidence="1" id="KW-0472">Membrane</keyword>
<dbReference type="EMBL" id="CAJZBQ010000013">
    <property type="protein sequence ID" value="CAG9315397.1"/>
    <property type="molecule type" value="Genomic_DNA"/>
</dbReference>
<feature type="transmembrane region" description="Helical" evidence="1">
    <location>
        <begin position="7"/>
        <end position="26"/>
    </location>
</feature>
<comment type="caution">
    <text evidence="2">The sequence shown here is derived from an EMBL/GenBank/DDBJ whole genome shotgun (WGS) entry which is preliminary data.</text>
</comment>
<evidence type="ECO:0000313" key="3">
    <source>
        <dbReference type="Proteomes" id="UP001162131"/>
    </source>
</evidence>